<name>A0A917YTZ4_9ALTE</name>
<dbReference type="Pfam" id="PF04380">
    <property type="entry name" value="BMFP"/>
    <property type="match status" value="1"/>
</dbReference>
<dbReference type="AlphaFoldDB" id="A0A917YTZ4"/>
<comment type="caution">
    <text evidence="2">The sequence shown here is derived from an EMBL/GenBank/DDBJ whole genome shotgun (WGS) entry which is preliminary data.</text>
</comment>
<accession>A0A917YTZ4</accession>
<comment type="pathway">
    <text evidence="1">Cofactor biosynthesis; ubiquinone biosynthesis.</text>
</comment>
<reference evidence="2" key="2">
    <citation type="submission" date="2020-09" db="EMBL/GenBank/DDBJ databases">
        <authorList>
            <person name="Sun Q."/>
            <person name="Zhou Y."/>
        </authorList>
    </citation>
    <scope>NUCLEOTIDE SEQUENCE</scope>
    <source>
        <strain evidence="2">CGMCC 1.7086</strain>
    </source>
</reference>
<dbReference type="GO" id="GO:0005829">
    <property type="term" value="C:cytosol"/>
    <property type="evidence" value="ECO:0007669"/>
    <property type="project" value="TreeGrafter"/>
</dbReference>
<protein>
    <recommendedName>
        <fullName evidence="1">Ubiquinone biosynthesis accessory factor UbiK</fullName>
    </recommendedName>
</protein>
<evidence type="ECO:0000256" key="1">
    <source>
        <dbReference type="HAMAP-Rule" id="MF_02216"/>
    </source>
</evidence>
<dbReference type="PANTHER" id="PTHR38040:SF1">
    <property type="entry name" value="UBIQUINONE BIOSYNTHESIS ACCESSORY FACTOR UBIK"/>
    <property type="match status" value="1"/>
</dbReference>
<proteinExistence type="inferred from homology"/>
<gene>
    <name evidence="1" type="primary">ubiK</name>
    <name evidence="2" type="ORF">GCM10010982_10880</name>
</gene>
<dbReference type="HAMAP" id="MF_02216">
    <property type="entry name" value="UbiK"/>
    <property type="match status" value="1"/>
</dbReference>
<dbReference type="EMBL" id="BMLS01000001">
    <property type="protein sequence ID" value="GGO66514.1"/>
    <property type="molecule type" value="Genomic_DNA"/>
</dbReference>
<evidence type="ECO:0000313" key="2">
    <source>
        <dbReference type="EMBL" id="GGO66514.1"/>
    </source>
</evidence>
<sequence length="84" mass="9523">MLDPKKIEEIAKQISDSIPPGVKSVAEGAEAKVKQVLQSQLSKLDFVSREEFDVQTQVLVRTREKLTAMEERLAELEKQLRDQA</sequence>
<dbReference type="Proteomes" id="UP000606935">
    <property type="component" value="Unassembled WGS sequence"/>
</dbReference>
<reference evidence="2" key="1">
    <citation type="journal article" date="2014" name="Int. J. Syst. Evol. Microbiol.">
        <title>Complete genome sequence of Corynebacterium casei LMG S-19264T (=DSM 44701T), isolated from a smear-ripened cheese.</title>
        <authorList>
            <consortium name="US DOE Joint Genome Institute (JGI-PGF)"/>
            <person name="Walter F."/>
            <person name="Albersmeier A."/>
            <person name="Kalinowski J."/>
            <person name="Ruckert C."/>
        </authorList>
    </citation>
    <scope>NUCLEOTIDE SEQUENCE</scope>
    <source>
        <strain evidence="2">CGMCC 1.7086</strain>
    </source>
</reference>
<dbReference type="PANTHER" id="PTHR38040">
    <property type="entry name" value="UBIQUINONE BIOSYNTHESIS ACCESSORY FACTOR UBIK"/>
    <property type="match status" value="1"/>
</dbReference>
<dbReference type="RefSeq" id="WP_188691297.1">
    <property type="nucleotide sequence ID" value="NZ_BMLS01000001.1"/>
</dbReference>
<keyword evidence="3" id="KW-1185">Reference proteome</keyword>
<dbReference type="GO" id="GO:0006744">
    <property type="term" value="P:ubiquinone biosynthetic process"/>
    <property type="evidence" value="ECO:0007669"/>
    <property type="project" value="UniProtKB-UniRule"/>
</dbReference>
<comment type="function">
    <text evidence="1">Required for efficient ubiquinone (coenzyme Q) biosynthesis. UbiK is probably an accessory factor of Ubi enzymes and facilitates ubiquinone biosynthesis by acting as an assembly factor, a targeting factor, or both.</text>
</comment>
<keyword evidence="1" id="KW-0963">Cytoplasm</keyword>
<comment type="similarity">
    <text evidence="1">Belongs to the UbiK family.</text>
</comment>
<comment type="subcellular location">
    <subcellularLocation>
        <location evidence="1">Cytoplasm</location>
    </subcellularLocation>
</comment>
<organism evidence="2 3">
    <name type="scientific">Bowmanella pacifica</name>
    <dbReference type="NCBI Taxonomy" id="502051"/>
    <lineage>
        <taxon>Bacteria</taxon>
        <taxon>Pseudomonadati</taxon>
        <taxon>Pseudomonadota</taxon>
        <taxon>Gammaproteobacteria</taxon>
        <taxon>Alteromonadales</taxon>
        <taxon>Alteromonadaceae</taxon>
        <taxon>Bowmanella</taxon>
    </lineage>
</organism>
<dbReference type="InterPro" id="IPR007475">
    <property type="entry name" value="UbiK"/>
</dbReference>
<evidence type="ECO:0000313" key="3">
    <source>
        <dbReference type="Proteomes" id="UP000606935"/>
    </source>
</evidence>
<keyword evidence="1" id="KW-0831">Ubiquinone biosynthesis</keyword>
<dbReference type="NCBIfam" id="NF047835">
    <property type="entry name" value="UbiqAccUbiK"/>
    <property type="match status" value="1"/>
</dbReference>